<evidence type="ECO:0000313" key="10">
    <source>
        <dbReference type="EMBL" id="AFV01009.1"/>
    </source>
</evidence>
<dbReference type="PANTHER" id="PTHR11113">
    <property type="entry name" value="N-ACETYLGLUCOSAMINE-6-PHOSPHATE DEACETYLASE"/>
    <property type="match status" value="1"/>
</dbReference>
<reference evidence="10 11" key="1">
    <citation type="journal article" date="2013" name="Genome Announc.">
        <title>Complete genome sequence of Simiduia agarivorans SA1(T), a marine bacterium able to degrade a variety of polysaccharides.</title>
        <authorList>
            <person name="Lin S.Y."/>
            <person name="Shieh W.Y."/>
            <person name="Chen J.S."/>
            <person name="Tang S.L."/>
        </authorList>
    </citation>
    <scope>NUCLEOTIDE SEQUENCE [LARGE SCALE GENOMIC DNA]</scope>
    <source>
        <strain evidence="11">DSM 21679 / JCM 13881 / BCRC 17597 / SA1</strain>
    </source>
</reference>
<dbReference type="STRING" id="1117647.M5M_19430"/>
<dbReference type="OrthoDB" id="9776488at2"/>
<dbReference type="Pfam" id="PF01979">
    <property type="entry name" value="Amidohydro_1"/>
    <property type="match status" value="1"/>
</dbReference>
<dbReference type="AlphaFoldDB" id="K4KS62"/>
<dbReference type="GO" id="GO:0046872">
    <property type="term" value="F:metal ion binding"/>
    <property type="evidence" value="ECO:0007669"/>
    <property type="project" value="UniProtKB-KW"/>
</dbReference>
<evidence type="ECO:0000256" key="2">
    <source>
        <dbReference type="ARBA" id="ARBA00022723"/>
    </source>
</evidence>
<name>K4KS62_SIMAS</name>
<dbReference type="NCBIfam" id="TIGR00221">
    <property type="entry name" value="nagA"/>
    <property type="match status" value="1"/>
</dbReference>
<dbReference type="InterPro" id="IPR011059">
    <property type="entry name" value="Metal-dep_hydrolase_composite"/>
</dbReference>
<dbReference type="HOGENOM" id="CLU_032482_2_2_6"/>
<evidence type="ECO:0000259" key="9">
    <source>
        <dbReference type="Pfam" id="PF01979"/>
    </source>
</evidence>
<dbReference type="PANTHER" id="PTHR11113:SF14">
    <property type="entry name" value="N-ACETYLGLUCOSAMINE-6-PHOSPHATE DEACETYLASE"/>
    <property type="match status" value="1"/>
</dbReference>
<dbReference type="FunFam" id="3.20.20.140:FF:000004">
    <property type="entry name" value="N-acetylglucosamine-6-phosphate deacetylase"/>
    <property type="match status" value="1"/>
</dbReference>
<feature type="binding site" evidence="7">
    <location>
        <position position="141"/>
    </location>
    <ligand>
        <name>substrate</name>
    </ligand>
</feature>
<dbReference type="GO" id="GO:0008448">
    <property type="term" value="F:N-acetylglucosamine-6-phosphate deacetylase activity"/>
    <property type="evidence" value="ECO:0007669"/>
    <property type="project" value="InterPro"/>
</dbReference>
<dbReference type="EMBL" id="CP003746">
    <property type="protein sequence ID" value="AFV01009.1"/>
    <property type="molecule type" value="Genomic_DNA"/>
</dbReference>
<feature type="binding site" evidence="7">
    <location>
        <begin position="306"/>
        <end position="308"/>
    </location>
    <ligand>
        <name>substrate</name>
    </ligand>
</feature>
<gene>
    <name evidence="10" type="ordered locus">M5M_19430</name>
</gene>
<evidence type="ECO:0000256" key="6">
    <source>
        <dbReference type="PIRSR" id="PIRSR038994-1"/>
    </source>
</evidence>
<comment type="cofactor">
    <cofactor evidence="8">
        <name>a divalent metal cation</name>
        <dbReference type="ChEBI" id="CHEBI:60240"/>
    </cofactor>
    <text evidence="8">Binds 1 divalent metal cation per subunit.</text>
</comment>
<dbReference type="KEGG" id="saga:M5M_19430"/>
<accession>K4KS62</accession>
<dbReference type="Gene3D" id="2.30.40.10">
    <property type="entry name" value="Urease, subunit C, domain 1"/>
    <property type="match status" value="1"/>
</dbReference>
<evidence type="ECO:0000256" key="5">
    <source>
        <dbReference type="PIRNR" id="PIRNR038994"/>
    </source>
</evidence>
<feature type="domain" description="Amidohydrolase-related" evidence="9">
    <location>
        <begin position="53"/>
        <end position="377"/>
    </location>
</feature>
<dbReference type="InterPro" id="IPR032466">
    <property type="entry name" value="Metal_Hydrolase"/>
</dbReference>
<sequence length="384" mass="40763">MTLTALTGARIFDGEHWLQDHALILAGERVEALVPLDQLPDGCETVALDGRRLAPGLIDTQVNGGGGVLLNDQPTVEAICTIGDAHRALGTTSFLPTLISDDLAVVKAAIDAVDEAVSRNTAGVLGVHLEGPFLNPARKGVHNEAVFRQIDDEAIALLTSLKRGITYVTLAPERTSPERIAQLAAAGVIVAAGHTAADYAQTRQALDAGLKAFTHLFNAMTPMTSREPGVVGAALEDDNSWCGIIVDNYHVDPATLRVALKAKVRGKMILVTDAMPTVGATDKRFVLNGETIVAEAGRCATATGTLAGSDLDMMGAVKNTHQLLNVELGEALRMASAYPAAMLGLDHKLGYLRAGYQADLIAFDDHFRVTHSWINGQLRSYEHP</sequence>
<evidence type="ECO:0000256" key="4">
    <source>
        <dbReference type="ARBA" id="ARBA00023277"/>
    </source>
</evidence>
<dbReference type="Gene3D" id="3.20.20.140">
    <property type="entry name" value="Metal-dependent hydrolases"/>
    <property type="match status" value="1"/>
</dbReference>
<organism evidence="10 11">
    <name type="scientific">Simiduia agarivorans (strain DSM 21679 / JCM 13881 / BCRC 17597 / SA1)</name>
    <dbReference type="NCBI Taxonomy" id="1117647"/>
    <lineage>
        <taxon>Bacteria</taxon>
        <taxon>Pseudomonadati</taxon>
        <taxon>Pseudomonadota</taxon>
        <taxon>Gammaproteobacteria</taxon>
        <taxon>Cellvibrionales</taxon>
        <taxon>Cellvibrionaceae</taxon>
        <taxon>Simiduia</taxon>
    </lineage>
</organism>
<dbReference type="RefSeq" id="WP_015049159.1">
    <property type="nucleotide sequence ID" value="NC_018868.3"/>
</dbReference>
<feature type="binding site" evidence="8">
    <location>
        <position position="194"/>
    </location>
    <ligand>
        <name>Zn(2+)</name>
        <dbReference type="ChEBI" id="CHEBI:29105"/>
    </ligand>
</feature>
<keyword evidence="11" id="KW-1185">Reference proteome</keyword>
<dbReference type="SUPFAM" id="SSF51556">
    <property type="entry name" value="Metallo-dependent hydrolases"/>
    <property type="match status" value="1"/>
</dbReference>
<comment type="similarity">
    <text evidence="1 5">Belongs to the metallo-dependent hydrolases superfamily. NagA family.</text>
</comment>
<dbReference type="CDD" id="cd00854">
    <property type="entry name" value="NagA"/>
    <property type="match status" value="1"/>
</dbReference>
<evidence type="ECO:0000256" key="1">
    <source>
        <dbReference type="ARBA" id="ARBA00010716"/>
    </source>
</evidence>
<evidence type="ECO:0000313" key="11">
    <source>
        <dbReference type="Proteomes" id="UP000000466"/>
    </source>
</evidence>
<feature type="binding site" evidence="8">
    <location>
        <position position="215"/>
    </location>
    <ligand>
        <name>Zn(2+)</name>
        <dbReference type="ChEBI" id="CHEBI:29105"/>
    </ligand>
</feature>
<dbReference type="InterPro" id="IPR006680">
    <property type="entry name" value="Amidohydro-rel"/>
</dbReference>
<evidence type="ECO:0000256" key="7">
    <source>
        <dbReference type="PIRSR" id="PIRSR038994-2"/>
    </source>
</evidence>
<evidence type="ECO:0000256" key="8">
    <source>
        <dbReference type="PIRSR" id="PIRSR038994-3"/>
    </source>
</evidence>
<dbReference type="PIRSF" id="PIRSF038994">
    <property type="entry name" value="NagA"/>
    <property type="match status" value="1"/>
</dbReference>
<dbReference type="GO" id="GO:0006046">
    <property type="term" value="P:N-acetylglucosamine catabolic process"/>
    <property type="evidence" value="ECO:0007669"/>
    <property type="project" value="TreeGrafter"/>
</dbReference>
<feature type="active site" description="Proton donor/acceptor" evidence="6">
    <location>
        <position position="273"/>
    </location>
</feature>
<dbReference type="SUPFAM" id="SSF51338">
    <property type="entry name" value="Composite domain of metallo-dependent hydrolases"/>
    <property type="match status" value="1"/>
</dbReference>
<evidence type="ECO:0000256" key="3">
    <source>
        <dbReference type="ARBA" id="ARBA00022801"/>
    </source>
</evidence>
<keyword evidence="4 5" id="KW-0119">Carbohydrate metabolism</keyword>
<feature type="binding site" evidence="7">
    <location>
        <begin position="218"/>
        <end position="219"/>
    </location>
    <ligand>
        <name>substrate</name>
    </ligand>
</feature>
<dbReference type="InterPro" id="IPR003764">
    <property type="entry name" value="GlcNAc_6-P_deAcase"/>
</dbReference>
<keyword evidence="2 8" id="KW-0479">Metal-binding</keyword>
<feature type="binding site" evidence="7">
    <location>
        <position position="226"/>
    </location>
    <ligand>
        <name>substrate</name>
    </ligand>
</feature>
<feature type="binding site" evidence="7">
    <location>
        <position position="250"/>
    </location>
    <ligand>
        <name>substrate</name>
    </ligand>
</feature>
<dbReference type="Proteomes" id="UP000000466">
    <property type="component" value="Chromosome"/>
</dbReference>
<keyword evidence="3 5" id="KW-0378">Hydrolase</keyword>
<feature type="binding site" evidence="8">
    <location>
        <position position="130"/>
    </location>
    <ligand>
        <name>Zn(2+)</name>
        <dbReference type="ChEBI" id="CHEBI:29105"/>
    </ligand>
</feature>
<proteinExistence type="inferred from homology"/>
<dbReference type="eggNOG" id="COG1820">
    <property type="taxonomic scope" value="Bacteria"/>
</dbReference>
<protein>
    <submittedName>
        <fullName evidence="10">N-acetylglucosamine 6-phosphate deacetylase</fullName>
    </submittedName>
</protein>